<dbReference type="InterPro" id="IPR036859">
    <property type="entry name" value="CAP-Gly_dom_sf"/>
</dbReference>
<keyword evidence="2" id="KW-0677">Repeat</keyword>
<dbReference type="Proteomes" id="UP000076871">
    <property type="component" value="Unassembled WGS sequence"/>
</dbReference>
<proteinExistence type="predicted"/>
<evidence type="ECO:0000313" key="4">
    <source>
        <dbReference type="EMBL" id="KZT02304.1"/>
    </source>
</evidence>
<dbReference type="RefSeq" id="XP_040760044.1">
    <property type="nucleotide sequence ID" value="XM_040904974.1"/>
</dbReference>
<evidence type="ECO:0000313" key="5">
    <source>
        <dbReference type="Proteomes" id="UP000076871"/>
    </source>
</evidence>
<name>A0A165C6W9_9APHY</name>
<dbReference type="STRING" id="1314785.A0A165C6W9"/>
<dbReference type="InterPro" id="IPR001611">
    <property type="entry name" value="Leu-rich_rpt"/>
</dbReference>
<dbReference type="GeneID" id="63822004"/>
<dbReference type="AlphaFoldDB" id="A0A165C6W9"/>
<feature type="domain" description="CAP-Gly" evidence="3">
    <location>
        <begin position="27"/>
        <end position="71"/>
    </location>
</feature>
<dbReference type="SUPFAM" id="SSF74924">
    <property type="entry name" value="Cap-Gly domain"/>
    <property type="match status" value="1"/>
</dbReference>
<dbReference type="Gene3D" id="3.10.20.90">
    <property type="entry name" value="Phosphatidylinositol 3-kinase Catalytic Subunit, Chain A, domain 1"/>
    <property type="match status" value="1"/>
</dbReference>
<reference evidence="4 5" key="1">
    <citation type="journal article" date="2016" name="Mol. Biol. Evol.">
        <title>Comparative Genomics of Early-Diverging Mushroom-Forming Fungi Provides Insights into the Origins of Lignocellulose Decay Capabilities.</title>
        <authorList>
            <person name="Nagy L.G."/>
            <person name="Riley R."/>
            <person name="Tritt A."/>
            <person name="Adam C."/>
            <person name="Daum C."/>
            <person name="Floudas D."/>
            <person name="Sun H."/>
            <person name="Yadav J.S."/>
            <person name="Pangilinan J."/>
            <person name="Larsson K.H."/>
            <person name="Matsuura K."/>
            <person name="Barry K."/>
            <person name="Labutti K."/>
            <person name="Kuo R."/>
            <person name="Ohm R.A."/>
            <person name="Bhattacharya S.S."/>
            <person name="Shirouzu T."/>
            <person name="Yoshinaga Y."/>
            <person name="Martin F.M."/>
            <person name="Grigoriev I.V."/>
            <person name="Hibbett D.S."/>
        </authorList>
    </citation>
    <scope>NUCLEOTIDE SEQUENCE [LARGE SCALE GENOMIC DNA]</scope>
    <source>
        <strain evidence="4 5">93-53</strain>
    </source>
</reference>
<dbReference type="Gene3D" id="3.80.10.10">
    <property type="entry name" value="Ribonuclease Inhibitor"/>
    <property type="match status" value="2"/>
</dbReference>
<gene>
    <name evidence="4" type="ORF">LAESUDRAFT_662134</name>
</gene>
<dbReference type="PANTHER" id="PTHR15454:SF56">
    <property type="entry name" value="PROTEIN PHOSPHATASE 1 REGULATORY SUBUNIT 7-RELATED"/>
    <property type="match status" value="1"/>
</dbReference>
<sequence length="529" mass="57720">MSSSAALPAISTRISHGGYLGTVRFVGAVEGTSGIWLGIEWDDPSRGKHDGVKDGKRYFTCLVPNSGSFIRPSAAVSYGSSFLTALISKYIELPHGSSTLEKVVLGSSHGAIEVEAVGLDKIRSKLAQLERLQQVSLDGEGVSSPDPPGRISSTCPGIRGLDLSRNLIPSWDVVALIVSELPHLQRLALNQNRLLPFSDHARAASAFRTITELQLNATLTLWPALHDVIRGMPSLRSIEMGYNNLRTLPASHGVHLAVKELNLDSNALSGWRATCEALISFPSLQRLVLTANGIQTIDPYPSDTGAARLVNLKHLSLSFNHLRSWRDVDVLPLWCPVLESLTLMGNPLVEDPEMGKNARQFTIAKIGSLIVLDAAGIIPKERTDSELFYLSYLSRHGPPGEDALPRWHELCDKHGKPDSLPATAQERQDTLGSRLIEVHIHRCTEPPTTHPPSSSPSPTPLRVLPTMSIRTLVMKLVKTLKLPRGAPMRLWLRMPNESFAELHGDDARDLAWWGIEDGSEVFVSADGAT</sequence>
<dbReference type="InterPro" id="IPR032675">
    <property type="entry name" value="LRR_dom_sf"/>
</dbReference>
<dbReference type="GO" id="GO:0005737">
    <property type="term" value="C:cytoplasm"/>
    <property type="evidence" value="ECO:0007669"/>
    <property type="project" value="TreeGrafter"/>
</dbReference>
<dbReference type="EMBL" id="KV427653">
    <property type="protein sequence ID" value="KZT02304.1"/>
    <property type="molecule type" value="Genomic_DNA"/>
</dbReference>
<evidence type="ECO:0000259" key="3">
    <source>
        <dbReference type="PROSITE" id="PS50245"/>
    </source>
</evidence>
<dbReference type="SMART" id="SM01052">
    <property type="entry name" value="CAP_GLY"/>
    <property type="match status" value="1"/>
</dbReference>
<evidence type="ECO:0000256" key="1">
    <source>
        <dbReference type="ARBA" id="ARBA00022614"/>
    </source>
</evidence>
<dbReference type="PROSITE" id="PS00845">
    <property type="entry name" value="CAP_GLY_1"/>
    <property type="match status" value="1"/>
</dbReference>
<dbReference type="SUPFAM" id="SSF52047">
    <property type="entry name" value="RNI-like"/>
    <property type="match status" value="1"/>
</dbReference>
<keyword evidence="5" id="KW-1185">Reference proteome</keyword>
<dbReference type="Gene3D" id="2.30.30.190">
    <property type="entry name" value="CAP Gly-rich-like domain"/>
    <property type="match status" value="1"/>
</dbReference>
<dbReference type="InParanoid" id="A0A165C6W9"/>
<dbReference type="FunCoup" id="A0A165C6W9">
    <property type="interactions" value="666"/>
</dbReference>
<dbReference type="SMART" id="SM00369">
    <property type="entry name" value="LRR_TYP"/>
    <property type="match status" value="4"/>
</dbReference>
<protein>
    <submittedName>
        <fullName evidence="4">RNI-like protein</fullName>
    </submittedName>
</protein>
<accession>A0A165C6W9</accession>
<dbReference type="InterPro" id="IPR003591">
    <property type="entry name" value="Leu-rich_rpt_typical-subtyp"/>
</dbReference>
<dbReference type="Pfam" id="PF01302">
    <property type="entry name" value="CAP_GLY"/>
    <property type="match status" value="1"/>
</dbReference>
<evidence type="ECO:0000256" key="2">
    <source>
        <dbReference type="ARBA" id="ARBA00022737"/>
    </source>
</evidence>
<organism evidence="4 5">
    <name type="scientific">Laetiporus sulphureus 93-53</name>
    <dbReference type="NCBI Taxonomy" id="1314785"/>
    <lineage>
        <taxon>Eukaryota</taxon>
        <taxon>Fungi</taxon>
        <taxon>Dikarya</taxon>
        <taxon>Basidiomycota</taxon>
        <taxon>Agaricomycotina</taxon>
        <taxon>Agaricomycetes</taxon>
        <taxon>Polyporales</taxon>
        <taxon>Laetiporus</taxon>
    </lineage>
</organism>
<dbReference type="PROSITE" id="PS50245">
    <property type="entry name" value="CAP_GLY_2"/>
    <property type="match status" value="1"/>
</dbReference>
<dbReference type="InterPro" id="IPR000938">
    <property type="entry name" value="CAP-Gly_domain"/>
</dbReference>
<dbReference type="PROSITE" id="PS51450">
    <property type="entry name" value="LRR"/>
    <property type="match status" value="1"/>
</dbReference>
<dbReference type="PANTHER" id="PTHR15454">
    <property type="entry name" value="NISCHARIN RELATED"/>
    <property type="match status" value="1"/>
</dbReference>
<keyword evidence="1" id="KW-0433">Leucine-rich repeat</keyword>
<dbReference type="OrthoDB" id="5273213at2759"/>